<accession>A0A6M4H8A3</accession>
<dbReference type="InParanoid" id="A0A6M4H8A3"/>
<feature type="signal peptide" evidence="1">
    <location>
        <begin position="1"/>
        <end position="20"/>
    </location>
</feature>
<proteinExistence type="predicted"/>
<dbReference type="KEGG" id="upl:DSM104440_02646"/>
<gene>
    <name evidence="2" type="ORF">DSM104440_02646</name>
</gene>
<dbReference type="AlphaFoldDB" id="A0A6M4H8A3"/>
<feature type="chain" id="PRO_5026859795" evidence="1">
    <location>
        <begin position="21"/>
        <end position="92"/>
    </location>
</feature>
<sequence length="92" mass="9700">MKRSISLGVALLFAAGTAMAMHCPADMKAIDEALAKKPTLSEADAKTVKDARAKGEMLHKEGKHQESVDELAKAMKILKIGAAAPAEKGVKK</sequence>
<organism evidence="2 3">
    <name type="scientific">Usitatibacter palustris</name>
    <dbReference type="NCBI Taxonomy" id="2732487"/>
    <lineage>
        <taxon>Bacteria</taxon>
        <taxon>Pseudomonadati</taxon>
        <taxon>Pseudomonadota</taxon>
        <taxon>Betaproteobacteria</taxon>
        <taxon>Nitrosomonadales</taxon>
        <taxon>Usitatibacteraceae</taxon>
        <taxon>Usitatibacter</taxon>
    </lineage>
</organism>
<evidence type="ECO:0000313" key="2">
    <source>
        <dbReference type="EMBL" id="QJR15820.1"/>
    </source>
</evidence>
<dbReference type="EMBL" id="CP053073">
    <property type="protein sequence ID" value="QJR15820.1"/>
    <property type="molecule type" value="Genomic_DNA"/>
</dbReference>
<evidence type="ECO:0000313" key="3">
    <source>
        <dbReference type="Proteomes" id="UP000503096"/>
    </source>
</evidence>
<evidence type="ECO:0000256" key="1">
    <source>
        <dbReference type="SAM" id="SignalP"/>
    </source>
</evidence>
<reference evidence="2 3" key="1">
    <citation type="submission" date="2020-04" db="EMBL/GenBank/DDBJ databases">
        <title>Usitatibacter rugosus gen. nov., sp. nov. and Usitatibacter palustris sp. nov., novel members of Usitatibacteraceae fam. nov. within the order Nitrosomonadales isolated from soil.</title>
        <authorList>
            <person name="Huber K.J."/>
            <person name="Neumann-Schaal M."/>
            <person name="Geppert A."/>
            <person name="Luckner M."/>
            <person name="Wanner G."/>
            <person name="Overmann J."/>
        </authorList>
    </citation>
    <scope>NUCLEOTIDE SEQUENCE [LARGE SCALE GENOMIC DNA]</scope>
    <source>
        <strain evidence="2 3">Swamp67</strain>
    </source>
</reference>
<dbReference type="Proteomes" id="UP000503096">
    <property type="component" value="Chromosome"/>
</dbReference>
<protein>
    <submittedName>
        <fullName evidence="2">Uncharacterized protein</fullName>
    </submittedName>
</protein>
<name>A0A6M4H8A3_9PROT</name>
<keyword evidence="3" id="KW-1185">Reference proteome</keyword>
<keyword evidence="1" id="KW-0732">Signal</keyword>